<feature type="region of interest" description="Disordered" evidence="6">
    <location>
        <begin position="1"/>
        <end position="59"/>
    </location>
</feature>
<dbReference type="SUPFAM" id="SSF103473">
    <property type="entry name" value="MFS general substrate transporter"/>
    <property type="match status" value="1"/>
</dbReference>
<dbReference type="EMBL" id="CAVMBE010000019">
    <property type="protein sequence ID" value="CAK3984902.1"/>
    <property type="molecule type" value="Genomic_DNA"/>
</dbReference>
<accession>A0AAI8YXK8</accession>
<dbReference type="Pfam" id="PF07690">
    <property type="entry name" value="MFS_1"/>
    <property type="match status" value="1"/>
</dbReference>
<feature type="transmembrane region" description="Helical" evidence="7">
    <location>
        <begin position="221"/>
        <end position="242"/>
    </location>
</feature>
<keyword evidence="3 7" id="KW-0812">Transmembrane</keyword>
<comment type="subcellular location">
    <subcellularLocation>
        <location evidence="1">Membrane</location>
        <topology evidence="1">Multi-pass membrane protein</topology>
    </subcellularLocation>
</comment>
<evidence type="ECO:0000313" key="9">
    <source>
        <dbReference type="EMBL" id="CAK3984902.1"/>
    </source>
</evidence>
<keyword evidence="5 7" id="KW-0472">Membrane</keyword>
<feature type="transmembrane region" description="Helical" evidence="7">
    <location>
        <begin position="274"/>
        <end position="294"/>
    </location>
</feature>
<evidence type="ECO:0000256" key="4">
    <source>
        <dbReference type="ARBA" id="ARBA00022989"/>
    </source>
</evidence>
<dbReference type="GO" id="GO:0022857">
    <property type="term" value="F:transmembrane transporter activity"/>
    <property type="evidence" value="ECO:0007669"/>
    <property type="project" value="InterPro"/>
</dbReference>
<proteinExistence type="predicted"/>
<name>A0AAI8YXK8_9PEZI</name>
<dbReference type="InterPro" id="IPR011701">
    <property type="entry name" value="MFS"/>
</dbReference>
<feature type="transmembrane region" description="Helical" evidence="7">
    <location>
        <begin position="135"/>
        <end position="154"/>
    </location>
</feature>
<evidence type="ECO:0000259" key="8">
    <source>
        <dbReference type="PROSITE" id="PS50850"/>
    </source>
</evidence>
<reference evidence="9" key="1">
    <citation type="submission" date="2023-11" db="EMBL/GenBank/DDBJ databases">
        <authorList>
            <person name="Alioto T."/>
            <person name="Alioto T."/>
            <person name="Gomez Garrido J."/>
        </authorList>
    </citation>
    <scope>NUCLEOTIDE SEQUENCE</scope>
</reference>
<dbReference type="GO" id="GO:0016020">
    <property type="term" value="C:membrane"/>
    <property type="evidence" value="ECO:0007669"/>
    <property type="project" value="UniProtKB-SubCell"/>
</dbReference>
<feature type="transmembrane region" description="Helical" evidence="7">
    <location>
        <begin position="495"/>
        <end position="519"/>
    </location>
</feature>
<dbReference type="Proteomes" id="UP001296104">
    <property type="component" value="Unassembled WGS sequence"/>
</dbReference>
<organism evidence="9 10">
    <name type="scientific">Lecanosticta acicola</name>
    <dbReference type="NCBI Taxonomy" id="111012"/>
    <lineage>
        <taxon>Eukaryota</taxon>
        <taxon>Fungi</taxon>
        <taxon>Dikarya</taxon>
        <taxon>Ascomycota</taxon>
        <taxon>Pezizomycotina</taxon>
        <taxon>Dothideomycetes</taxon>
        <taxon>Dothideomycetidae</taxon>
        <taxon>Mycosphaerellales</taxon>
        <taxon>Mycosphaerellaceae</taxon>
        <taxon>Lecanosticta</taxon>
    </lineage>
</organism>
<dbReference type="PANTHER" id="PTHR43791:SF21">
    <property type="entry name" value="MAJOR FACILITATOR SUPERFAMILY (MFS) PROFILE DOMAIN-CONTAINING PROTEIN"/>
    <property type="match status" value="1"/>
</dbReference>
<feature type="domain" description="Major facilitator superfamily (MFS) profile" evidence="8">
    <location>
        <begin position="94"/>
        <end position="588"/>
    </location>
</feature>
<sequence>MRDHAPTPPSRPQEHELQKLPSHRSSSSLEGEEEGLAHRIADLEEEETMNPQNDGEGEALLQGRRQGGAPISNSTVPQNKDLNRRAVRKLDLILLPFLALLFLLNSLDKSNIGNAETAGFTHDTGLSRSDVNTSMSVFFFIFVLLQPVGAAVGRKYGMRKYVPACMSLWGLSTILHIYVRRRWHLILLRTAIATLESGFYPTTVSYMSLFYTKYEFAFRLGFFYGMTAVAGVLGGVLSWAIFSHFPGDSHGGGEGRLPPPPSVEQAGGWKSWEILFLIEGCLTMTVALVGFFWLPHSADTAWFFNAEERSWAEKRMQLDTIEVEQSKERHTENSSQVTREARQMDGAEEGLEDDAHDQLLSGTGIHASLRKTQSQMSGRAVTEDSGLSRQDILSAVFNYKIWSLLIANILSAIPATAFGVLLPILVKELSPSLNLSAAASNLLSAPPFAFGAIVLFAVTIWSDRSRMRLIPIFYGLGLLLIGLLLAVVSPVNNYWLRYFSLCVLLSGSFIASPLTVAWLANNTPEPGKRAILLGINGWGNLAGIFMGVLFTPRDEKTGYVQSFTVLLVCALISLAGFIAFRFALVRENRFRDNVIRSWSEEEKEREEMVGDIPAPDNFLGRIARQMGLVKLARNLGWEEERRGDEKMTYRYSL</sequence>
<dbReference type="InterPro" id="IPR036259">
    <property type="entry name" value="MFS_trans_sf"/>
</dbReference>
<evidence type="ECO:0000256" key="1">
    <source>
        <dbReference type="ARBA" id="ARBA00004141"/>
    </source>
</evidence>
<feature type="transmembrane region" description="Helical" evidence="7">
    <location>
        <begin position="401"/>
        <end position="425"/>
    </location>
</feature>
<evidence type="ECO:0000256" key="6">
    <source>
        <dbReference type="SAM" id="MobiDB-lite"/>
    </source>
</evidence>
<evidence type="ECO:0000256" key="2">
    <source>
        <dbReference type="ARBA" id="ARBA00022448"/>
    </source>
</evidence>
<feature type="region of interest" description="Disordered" evidence="6">
    <location>
        <begin position="324"/>
        <end position="350"/>
    </location>
</feature>
<feature type="transmembrane region" description="Helical" evidence="7">
    <location>
        <begin position="531"/>
        <end position="551"/>
    </location>
</feature>
<feature type="transmembrane region" description="Helical" evidence="7">
    <location>
        <begin position="469"/>
        <end position="489"/>
    </location>
</feature>
<gene>
    <name evidence="9" type="ORF">LECACI_7A003837</name>
</gene>
<feature type="transmembrane region" description="Helical" evidence="7">
    <location>
        <begin position="563"/>
        <end position="584"/>
    </location>
</feature>
<feature type="compositionally biased region" description="Pro residues" evidence="6">
    <location>
        <begin position="1"/>
        <end position="11"/>
    </location>
</feature>
<dbReference type="AlphaFoldDB" id="A0AAI8YXK8"/>
<keyword evidence="4 7" id="KW-1133">Transmembrane helix</keyword>
<protein>
    <submittedName>
        <fullName evidence="9">Related to nicotinamide mononucleotide permease</fullName>
    </submittedName>
</protein>
<evidence type="ECO:0000256" key="7">
    <source>
        <dbReference type="SAM" id="Phobius"/>
    </source>
</evidence>
<dbReference type="Gene3D" id="1.20.1250.20">
    <property type="entry name" value="MFS general substrate transporter like domains"/>
    <property type="match status" value="2"/>
</dbReference>
<keyword evidence="10" id="KW-1185">Reference proteome</keyword>
<dbReference type="InterPro" id="IPR020846">
    <property type="entry name" value="MFS_dom"/>
</dbReference>
<dbReference type="PANTHER" id="PTHR43791">
    <property type="entry name" value="PERMEASE-RELATED"/>
    <property type="match status" value="1"/>
</dbReference>
<keyword evidence="2" id="KW-0813">Transport</keyword>
<evidence type="ECO:0000256" key="5">
    <source>
        <dbReference type="ARBA" id="ARBA00023136"/>
    </source>
</evidence>
<evidence type="ECO:0000256" key="3">
    <source>
        <dbReference type="ARBA" id="ARBA00022692"/>
    </source>
</evidence>
<feature type="transmembrane region" description="Helical" evidence="7">
    <location>
        <begin position="445"/>
        <end position="462"/>
    </location>
</feature>
<comment type="caution">
    <text evidence="9">The sequence shown here is derived from an EMBL/GenBank/DDBJ whole genome shotgun (WGS) entry which is preliminary data.</text>
</comment>
<feature type="transmembrane region" description="Helical" evidence="7">
    <location>
        <begin position="90"/>
        <end position="107"/>
    </location>
</feature>
<evidence type="ECO:0000313" key="10">
    <source>
        <dbReference type="Proteomes" id="UP001296104"/>
    </source>
</evidence>
<dbReference type="PROSITE" id="PS50850">
    <property type="entry name" value="MFS"/>
    <property type="match status" value="1"/>
</dbReference>